<feature type="transmembrane region" description="Helical" evidence="1">
    <location>
        <begin position="111"/>
        <end position="131"/>
    </location>
</feature>
<protein>
    <submittedName>
        <fullName evidence="4">Peptidoglycan/LPS O-acetylase OafA/YrhL</fullName>
    </submittedName>
</protein>
<dbReference type="EMBL" id="JBEPMY010000010">
    <property type="protein sequence ID" value="MET3756223.1"/>
    <property type="molecule type" value="Genomic_DNA"/>
</dbReference>
<dbReference type="SUPFAM" id="SSF52266">
    <property type="entry name" value="SGNH hydrolase"/>
    <property type="match status" value="1"/>
</dbReference>
<dbReference type="InterPro" id="IPR043968">
    <property type="entry name" value="SGNH"/>
</dbReference>
<name>A0ABV2MLF8_9HYPH</name>
<feature type="transmembrane region" description="Helical" evidence="1">
    <location>
        <begin position="225"/>
        <end position="245"/>
    </location>
</feature>
<feature type="transmembrane region" description="Helical" evidence="1">
    <location>
        <begin position="167"/>
        <end position="187"/>
    </location>
</feature>
<feature type="transmembrane region" description="Helical" evidence="1">
    <location>
        <begin position="285"/>
        <end position="308"/>
    </location>
</feature>
<dbReference type="Pfam" id="PF19040">
    <property type="entry name" value="SGNH"/>
    <property type="match status" value="1"/>
</dbReference>
<feature type="transmembrane region" description="Helical" evidence="1">
    <location>
        <begin position="20"/>
        <end position="36"/>
    </location>
</feature>
<feature type="transmembrane region" description="Helical" evidence="1">
    <location>
        <begin position="42"/>
        <end position="60"/>
    </location>
</feature>
<evidence type="ECO:0000259" key="2">
    <source>
        <dbReference type="Pfam" id="PF01757"/>
    </source>
</evidence>
<feature type="transmembrane region" description="Helical" evidence="1">
    <location>
        <begin position="80"/>
        <end position="99"/>
    </location>
</feature>
<keyword evidence="5" id="KW-1185">Reference proteome</keyword>
<organism evidence="4 5">
    <name type="scientific">Rhizobium binae</name>
    <dbReference type="NCBI Taxonomy" id="1138190"/>
    <lineage>
        <taxon>Bacteria</taxon>
        <taxon>Pseudomonadati</taxon>
        <taxon>Pseudomonadota</taxon>
        <taxon>Alphaproteobacteria</taxon>
        <taxon>Hyphomicrobiales</taxon>
        <taxon>Rhizobiaceae</taxon>
        <taxon>Rhizobium/Agrobacterium group</taxon>
        <taxon>Rhizobium</taxon>
    </lineage>
</organism>
<keyword evidence="1" id="KW-0472">Membrane</keyword>
<evidence type="ECO:0000313" key="4">
    <source>
        <dbReference type="EMBL" id="MET3756223.1"/>
    </source>
</evidence>
<feature type="transmembrane region" description="Helical" evidence="1">
    <location>
        <begin position="251"/>
        <end position="273"/>
    </location>
</feature>
<gene>
    <name evidence="4" type="ORF">ABID08_003596</name>
</gene>
<dbReference type="InterPro" id="IPR002656">
    <property type="entry name" value="Acyl_transf_3_dom"/>
</dbReference>
<dbReference type="RefSeq" id="WP_168297711.1">
    <property type="nucleotide sequence ID" value="NZ_CP071604.1"/>
</dbReference>
<sequence length="642" mass="71299">MHQQREQVSKYRPDIDGLRAVAVLSVVIFHADASWLPGGFVGVDIFFVISGFLISSIILASAKLDRFSYRDFYARRIRRIFPALIVVLLASWIVGWWLLTADEFLSFGRQMVAGMAFLANFHFWLTTDYFAAASDIQPALHLWSLGVEEQFYLLWPPLLIIAYRGKLNLSFVTYVLILLSFALNVWATESYRTQAFYLPYGRMWELSLGSLLAVGRFGRPTPLGANAYSCFGFGLIVAGLAWINVTDLFPGWLVLLPTMGAALIIFAGMDTIINRYILGNRCIAYIGLISYPVYLWHWPLLVFARIAARGDLTFQVKISIVAASVGLAWATYSMVERPFRFGCLRKQSVVSLAAGAMVIASLGAATILTGGVSSRFPAVVRDLANYRYPQYEGEYRVSTCFLRPDQGPGDFANACAKDIDLSRGILLWGDSHAAHLYPGLRKIAEADAIPLAQLNAASCPPVIGFNSAGRPNCPAFSSFGISEIARSKPAVLIISADWPKYAESPDYSRLEQTVAKARGSGVRRVLLIGPVPQWRPSLPKILLDAYLSDPSHRVPYRLVSALNDDIREVDKDLRKRAEMMNVEYFSAFDALCNGEGCLTRLGDGHDDLVAWDYGHLTLRGSIYLVNAIRDGSSLHRWIDALK</sequence>
<dbReference type="GeneID" id="91147236"/>
<feature type="domain" description="SGNH" evidence="3">
    <location>
        <begin position="423"/>
        <end position="629"/>
    </location>
</feature>
<feature type="transmembrane region" description="Helical" evidence="1">
    <location>
        <begin position="314"/>
        <end position="335"/>
    </location>
</feature>
<feature type="domain" description="Acyltransferase 3" evidence="2">
    <location>
        <begin position="14"/>
        <end position="331"/>
    </location>
</feature>
<dbReference type="Pfam" id="PF01757">
    <property type="entry name" value="Acyl_transf_3"/>
    <property type="match status" value="1"/>
</dbReference>
<dbReference type="InterPro" id="IPR050879">
    <property type="entry name" value="Acyltransferase_3"/>
</dbReference>
<reference evidence="4 5" key="1">
    <citation type="submission" date="2024-06" db="EMBL/GenBank/DDBJ databases">
        <title>Genomic Encyclopedia of Type Strains, Phase IV (KMG-IV): sequencing the most valuable type-strain genomes for metagenomic binning, comparative biology and taxonomic classification.</title>
        <authorList>
            <person name="Goeker M."/>
        </authorList>
    </citation>
    <scope>NUCLEOTIDE SEQUENCE [LARGE SCALE GENOMIC DNA]</scope>
    <source>
        <strain evidence="4 5">DSM 29288</strain>
    </source>
</reference>
<dbReference type="PANTHER" id="PTHR23028:SF53">
    <property type="entry name" value="ACYL_TRANSF_3 DOMAIN-CONTAINING PROTEIN"/>
    <property type="match status" value="1"/>
</dbReference>
<dbReference type="PANTHER" id="PTHR23028">
    <property type="entry name" value="ACETYLTRANSFERASE"/>
    <property type="match status" value="1"/>
</dbReference>
<proteinExistence type="predicted"/>
<feature type="transmembrane region" description="Helical" evidence="1">
    <location>
        <begin position="347"/>
        <end position="368"/>
    </location>
</feature>
<dbReference type="Proteomes" id="UP001549077">
    <property type="component" value="Unassembled WGS sequence"/>
</dbReference>
<keyword evidence="1" id="KW-1133">Transmembrane helix</keyword>
<accession>A0ABV2MLF8</accession>
<keyword evidence="1" id="KW-0812">Transmembrane</keyword>
<evidence type="ECO:0000313" key="5">
    <source>
        <dbReference type="Proteomes" id="UP001549077"/>
    </source>
</evidence>
<comment type="caution">
    <text evidence="4">The sequence shown here is derived from an EMBL/GenBank/DDBJ whole genome shotgun (WGS) entry which is preliminary data.</text>
</comment>
<evidence type="ECO:0000259" key="3">
    <source>
        <dbReference type="Pfam" id="PF19040"/>
    </source>
</evidence>
<evidence type="ECO:0000256" key="1">
    <source>
        <dbReference type="SAM" id="Phobius"/>
    </source>
</evidence>